<name>A0A0I9RY73_BACFG</name>
<dbReference type="Proteomes" id="UP001079672">
    <property type="component" value="Unassembled WGS sequence"/>
</dbReference>
<keyword evidence="1" id="KW-0472">Membrane</keyword>
<feature type="transmembrane region" description="Helical" evidence="1">
    <location>
        <begin position="361"/>
        <end position="380"/>
    </location>
</feature>
<dbReference type="EMBL" id="QRJE01000030">
    <property type="protein sequence ID" value="RHH08282.1"/>
    <property type="molecule type" value="Genomic_DNA"/>
</dbReference>
<dbReference type="Gene3D" id="1.25.40.10">
    <property type="entry name" value="Tetratricopeptide repeat domain"/>
    <property type="match status" value="2"/>
</dbReference>
<evidence type="ECO:0000313" key="5">
    <source>
        <dbReference type="Proteomes" id="UP000036847"/>
    </source>
</evidence>
<dbReference type="OrthoDB" id="1027161at2"/>
<reference evidence="2" key="4">
    <citation type="submission" date="2022-12" db="EMBL/GenBank/DDBJ databases">
        <title>Development of a Multilocus Sequence Typing Scheme for Bacteroides fragilis Based on Whole Genome Sequencing Data and Clinical Application.</title>
        <authorList>
            <person name="Nielsen F.D."/>
            <person name="Justesen U.S."/>
        </authorList>
    </citation>
    <scope>NUCLEOTIDE SEQUENCE</scope>
    <source>
        <strain evidence="2">BF_AM_ODE_DK_2015_4</strain>
    </source>
</reference>
<evidence type="ECO:0000313" key="3">
    <source>
        <dbReference type="EMBL" id="QCQ44207.1"/>
    </source>
</evidence>
<reference evidence="4 6" key="2">
    <citation type="submission" date="2018-08" db="EMBL/GenBank/DDBJ databases">
        <title>A genome reference for cultivated species of the human gut microbiota.</title>
        <authorList>
            <person name="Zou Y."/>
            <person name="Xue W."/>
            <person name="Luo G."/>
        </authorList>
    </citation>
    <scope>NUCLEOTIDE SEQUENCE [LARGE SCALE GENOMIC DNA]</scope>
    <source>
        <strain evidence="4 6">AM18-6</strain>
    </source>
</reference>
<evidence type="ECO:0000313" key="6">
    <source>
        <dbReference type="Proteomes" id="UP000266644"/>
    </source>
</evidence>
<accession>A0A0I9RY73</accession>
<protein>
    <submittedName>
        <fullName evidence="4">Tetratricopeptide repeat protein</fullName>
    </submittedName>
</protein>
<dbReference type="EMBL" id="JAPTZU010000018">
    <property type="protein sequence ID" value="MCZ2689888.1"/>
    <property type="molecule type" value="Genomic_DNA"/>
</dbReference>
<proteinExistence type="predicted"/>
<dbReference type="PROSITE" id="PS51257">
    <property type="entry name" value="PROKAR_LIPOPROTEIN"/>
    <property type="match status" value="1"/>
</dbReference>
<dbReference type="Proteomes" id="UP000266644">
    <property type="component" value="Unassembled WGS sequence"/>
</dbReference>
<dbReference type="SMART" id="SM00028">
    <property type="entry name" value="TPR"/>
    <property type="match status" value="3"/>
</dbReference>
<sequence>MNKAFPTLILLLSLVGVLISCQHSSSAYPSSLRYADSLMEISPDHILNYLGELNVSAYSKDDRIYFGLLLTQATDKNFLPLLPCDSLIDAALDYYVKKDGIHWARAWFYKGRIQRQMKMTEEALKSCFTALQGVEGNTKEELKLKGMIYEDMGGIYLDQLLYQKAFEEFYHSYQCDSLLNDERILMYSLSNMGWVRVVEKKEEEASFYLDQALRLASALNDSIFISDLYERMSLNCENVDSAFIYACLAENYLTKKNDSISLWLTFGELYLDKQKLDSAEYYLKRILNTSDFERKILASYSLAEVEQIRGNYQRAFEYQSYYGDNIDSIFSLNHASDIERLAYKYDSEAKITKEKESRKVLIHRICYGVILFVLIIAIVFQRIHRCRKIAQVLYEQRVAYLKERVASSQFHIERLEAEISSLKQIGVEREQEIVLKQSELRRIVDEKAHLRNSLFKETSIFKRIQELSKQVKRECDETIKNPKVLLAKEQVQLKEVLFELYDDHIQYLRATYPKITDDDCIYCCLKLCEMDDQTIAYCFGNTSKQIVVQRRLRLKKKMKESNE</sequence>
<evidence type="ECO:0000256" key="1">
    <source>
        <dbReference type="SAM" id="Phobius"/>
    </source>
</evidence>
<keyword evidence="1" id="KW-1133">Transmembrane helix</keyword>
<evidence type="ECO:0000313" key="4">
    <source>
        <dbReference type="EMBL" id="RHH08282.1"/>
    </source>
</evidence>
<dbReference type="InterPro" id="IPR011990">
    <property type="entry name" value="TPR-like_helical_dom_sf"/>
</dbReference>
<dbReference type="Proteomes" id="UP000036847">
    <property type="component" value="Chromosome"/>
</dbReference>
<dbReference type="RefSeq" id="WP_005812341.1">
    <property type="nucleotide sequence ID" value="NZ_CABJEQ010000027.1"/>
</dbReference>
<organism evidence="4 6">
    <name type="scientific">Bacteroides fragilis</name>
    <dbReference type="NCBI Taxonomy" id="817"/>
    <lineage>
        <taxon>Bacteria</taxon>
        <taxon>Pseudomonadati</taxon>
        <taxon>Bacteroidota</taxon>
        <taxon>Bacteroidia</taxon>
        <taxon>Bacteroidales</taxon>
        <taxon>Bacteroidaceae</taxon>
        <taxon>Bacteroides</taxon>
    </lineage>
</organism>
<keyword evidence="1" id="KW-0812">Transmembrane</keyword>
<dbReference type="InterPro" id="IPR019734">
    <property type="entry name" value="TPR_rpt"/>
</dbReference>
<reference evidence="3 5" key="3">
    <citation type="submission" date="2019-03" db="EMBL/GenBank/DDBJ databases">
        <title>Complete genome assembly of MDR B. fragilis.</title>
        <authorList>
            <person name="Sydenham T.V."/>
            <person name="Hasman H."/>
            <person name="Justesen U.S."/>
        </authorList>
    </citation>
    <scope>NUCLEOTIDE SEQUENCE [LARGE SCALE GENOMIC DNA]</scope>
    <source>
        <strain evidence="3 5">DCMSKEJBY0001B</strain>
    </source>
</reference>
<dbReference type="SUPFAM" id="SSF48452">
    <property type="entry name" value="TPR-like"/>
    <property type="match status" value="1"/>
</dbReference>
<gene>
    <name evidence="4" type="ORF">DW228_17780</name>
    <name evidence="3" type="ORF">EC80_004795</name>
    <name evidence="2" type="ORF">O1433_20545</name>
</gene>
<evidence type="ECO:0000313" key="2">
    <source>
        <dbReference type="EMBL" id="MCZ2689888.1"/>
    </source>
</evidence>
<dbReference type="EMBL" id="CP036546">
    <property type="protein sequence ID" value="QCQ44207.1"/>
    <property type="molecule type" value="Genomic_DNA"/>
</dbReference>
<reference evidence="3" key="1">
    <citation type="book" date="2014" name="THE 24TH EUROPEAN CONGRESS OF CLINICAL MICROBIOLOGY AND INFECTIOUS DISEASES" publisher="ECCMID 2014" city="Barcelona, Spain">
        <title>Identification of resistance genes in three multidrug-resistant Bacteroides fragilis isolates by whole genome sequencing.</title>
        <editorList>
            <person name="Unknown"/>
            <person name="A."/>
        </editorList>
        <authorList>
            <person name="Sydenham T.V."/>
            <person name="Hasman H."/>
            <person name="Wang M."/>
            <person name="Soki J."/>
            <person name="Nagy E."/>
            <person name="Justesen U.S."/>
        </authorList>
    </citation>
    <scope>NUCLEOTIDE SEQUENCE</scope>
    <source>
        <strain evidence="3">DCMSKEJBY0001B</strain>
    </source>
</reference>
<dbReference type="AlphaFoldDB" id="A0A0I9RY73"/>